<gene>
    <name evidence="9" type="ORF">LMH87_002536</name>
</gene>
<dbReference type="PANTHER" id="PTHR24208:SF166">
    <property type="entry name" value="LIM HOMEOBOX TRANSCRIPTION FACTOR 1 ALPHA, ISOFORM B"/>
    <property type="match status" value="1"/>
</dbReference>
<dbReference type="SUPFAM" id="SSF46689">
    <property type="entry name" value="Homeodomain-like"/>
    <property type="match status" value="1"/>
</dbReference>
<evidence type="ECO:0000313" key="9">
    <source>
        <dbReference type="EMBL" id="KAJ4148048.1"/>
    </source>
</evidence>
<reference evidence="9" key="1">
    <citation type="journal article" date="2023" name="Access Microbiol">
        <title>De-novo genome assembly for Akanthomyces muscarius, a biocontrol agent of insect agricultural pests.</title>
        <authorList>
            <person name="Erdos Z."/>
            <person name="Studholme D.J."/>
            <person name="Raymond B."/>
            <person name="Sharma M."/>
        </authorList>
    </citation>
    <scope>NUCLEOTIDE SEQUENCE</scope>
    <source>
        <strain evidence="9">Ve6</strain>
    </source>
</reference>
<evidence type="ECO:0000256" key="4">
    <source>
        <dbReference type="ARBA" id="ARBA00023242"/>
    </source>
</evidence>
<dbReference type="KEGG" id="amus:LMH87_002536"/>
<comment type="subcellular location">
    <subcellularLocation>
        <location evidence="1 5 6">Nucleus</location>
    </subcellularLocation>
</comment>
<keyword evidence="4 5" id="KW-0539">Nucleus</keyword>
<evidence type="ECO:0000256" key="6">
    <source>
        <dbReference type="RuleBase" id="RU000682"/>
    </source>
</evidence>
<accession>A0A9W8Q713</accession>
<feature type="region of interest" description="Disordered" evidence="7">
    <location>
        <begin position="363"/>
        <end position="428"/>
    </location>
</feature>
<evidence type="ECO:0000256" key="3">
    <source>
        <dbReference type="ARBA" id="ARBA00023155"/>
    </source>
</evidence>
<dbReference type="RefSeq" id="XP_056050989.1">
    <property type="nucleotide sequence ID" value="XM_056194008.1"/>
</dbReference>
<feature type="compositionally biased region" description="Polar residues" evidence="7">
    <location>
        <begin position="363"/>
        <end position="375"/>
    </location>
</feature>
<dbReference type="Proteomes" id="UP001144673">
    <property type="component" value="Chromosome 3"/>
</dbReference>
<evidence type="ECO:0000256" key="7">
    <source>
        <dbReference type="SAM" id="MobiDB-lite"/>
    </source>
</evidence>
<dbReference type="PANTHER" id="PTHR24208">
    <property type="entry name" value="LIM/HOMEOBOX PROTEIN LHX"/>
    <property type="match status" value="1"/>
</dbReference>
<evidence type="ECO:0000256" key="1">
    <source>
        <dbReference type="ARBA" id="ARBA00004123"/>
    </source>
</evidence>
<protein>
    <recommendedName>
        <fullName evidence="8">Homeobox domain-containing protein</fullName>
    </recommendedName>
</protein>
<feature type="compositionally biased region" description="Polar residues" evidence="7">
    <location>
        <begin position="55"/>
        <end position="70"/>
    </location>
</feature>
<comment type="caution">
    <text evidence="9">The sequence shown here is derived from an EMBL/GenBank/DDBJ whole genome shotgun (WGS) entry which is preliminary data.</text>
</comment>
<dbReference type="GO" id="GO:0005634">
    <property type="term" value="C:nucleus"/>
    <property type="evidence" value="ECO:0007669"/>
    <property type="project" value="UniProtKB-SubCell"/>
</dbReference>
<dbReference type="Pfam" id="PF00046">
    <property type="entry name" value="Homeodomain"/>
    <property type="match status" value="1"/>
</dbReference>
<feature type="region of interest" description="Disordered" evidence="7">
    <location>
        <begin position="25"/>
        <end position="194"/>
    </location>
</feature>
<dbReference type="GO" id="GO:0000981">
    <property type="term" value="F:DNA-binding transcription factor activity, RNA polymerase II-specific"/>
    <property type="evidence" value="ECO:0007669"/>
    <property type="project" value="TreeGrafter"/>
</dbReference>
<feature type="domain" description="Homeobox" evidence="8">
    <location>
        <begin position="202"/>
        <end position="263"/>
    </location>
</feature>
<dbReference type="GO" id="GO:0000977">
    <property type="term" value="F:RNA polymerase II transcription regulatory region sequence-specific DNA binding"/>
    <property type="evidence" value="ECO:0007669"/>
    <property type="project" value="TreeGrafter"/>
</dbReference>
<evidence type="ECO:0000256" key="5">
    <source>
        <dbReference type="PROSITE-ProRule" id="PRU00108"/>
    </source>
</evidence>
<evidence type="ECO:0000313" key="10">
    <source>
        <dbReference type="Proteomes" id="UP001144673"/>
    </source>
</evidence>
<dbReference type="GeneID" id="80889695"/>
<feature type="compositionally biased region" description="Low complexity" evidence="7">
    <location>
        <begin position="156"/>
        <end position="173"/>
    </location>
</feature>
<dbReference type="SMART" id="SM00389">
    <property type="entry name" value="HOX"/>
    <property type="match status" value="1"/>
</dbReference>
<feature type="compositionally biased region" description="Basic and acidic residues" evidence="7">
    <location>
        <begin position="71"/>
        <end position="85"/>
    </location>
</feature>
<dbReference type="EMBL" id="JAJHUN010000010">
    <property type="protein sequence ID" value="KAJ4148048.1"/>
    <property type="molecule type" value="Genomic_DNA"/>
</dbReference>
<dbReference type="CDD" id="cd00086">
    <property type="entry name" value="homeodomain"/>
    <property type="match status" value="1"/>
</dbReference>
<proteinExistence type="predicted"/>
<dbReference type="InterPro" id="IPR001356">
    <property type="entry name" value="HD"/>
</dbReference>
<dbReference type="AlphaFoldDB" id="A0A9W8Q713"/>
<evidence type="ECO:0000256" key="2">
    <source>
        <dbReference type="ARBA" id="ARBA00023125"/>
    </source>
</evidence>
<name>A0A9W8Q713_AKAMU</name>
<organism evidence="9 10">
    <name type="scientific">Akanthomyces muscarius</name>
    <name type="common">Entomopathogenic fungus</name>
    <name type="synonym">Lecanicillium muscarium</name>
    <dbReference type="NCBI Taxonomy" id="2231603"/>
    <lineage>
        <taxon>Eukaryota</taxon>
        <taxon>Fungi</taxon>
        <taxon>Dikarya</taxon>
        <taxon>Ascomycota</taxon>
        <taxon>Pezizomycotina</taxon>
        <taxon>Sordariomycetes</taxon>
        <taxon>Hypocreomycetidae</taxon>
        <taxon>Hypocreales</taxon>
        <taxon>Cordycipitaceae</taxon>
        <taxon>Akanthomyces</taxon>
    </lineage>
</organism>
<feature type="compositionally biased region" description="Acidic residues" evidence="7">
    <location>
        <begin position="174"/>
        <end position="189"/>
    </location>
</feature>
<feature type="compositionally biased region" description="Polar residues" evidence="7">
    <location>
        <begin position="459"/>
        <end position="473"/>
    </location>
</feature>
<keyword evidence="10" id="KW-1185">Reference proteome</keyword>
<feature type="DNA-binding region" description="Homeobox" evidence="5">
    <location>
        <begin position="204"/>
        <end position="264"/>
    </location>
</feature>
<evidence type="ECO:0000259" key="8">
    <source>
        <dbReference type="PROSITE" id="PS50071"/>
    </source>
</evidence>
<feature type="region of interest" description="Disordered" evidence="7">
    <location>
        <begin position="443"/>
        <end position="642"/>
    </location>
</feature>
<dbReference type="InterPro" id="IPR050453">
    <property type="entry name" value="LIM_Homeobox_TF"/>
</dbReference>
<keyword evidence="3 5" id="KW-0371">Homeobox</keyword>
<dbReference type="Gene3D" id="1.10.10.60">
    <property type="entry name" value="Homeodomain-like"/>
    <property type="match status" value="1"/>
</dbReference>
<sequence length="642" mass="69465">MFATQLCDPIAHKWPLEKYTPAYPEQTRPRMADPYGIGSSTKPPWSEEGMYLQRGGTNHPQQLFPTTQDSASDKGHSDSLADSHEGQPPGHAFGEYQGYSHGYDPGSSRFRTRTSPSAPSIMTEPPNYRGMPSSEQLWRNRLDTRGDVGPMGHYGTGSAAGPSAPASLGMSQGEGEEYSDDGDVGEGESEGIPQTAAERLASRRKMKRFRLSHQQTRFLMSEFAKQPHPDAAHRDRLSKQIPGLSPRQVQVWFQNRRAKIKRLNADDRERVVQMRAVPENFDNVQALHSPYGAVQTYDGSLPHPSSHQQPHMYGAQHPRPLMVDVRRPDGESHPMQSTGLTPVFGGIGFGQNHVPGMLDTSSMLSSPPNYGSNERYTYGARQPGVGIPEAKASSTNSPVHESDHRSGPRPLRPAGLADPLARGRSATMQPAMGSSVYWRGGGLGDVAEVQDPASEHGSESQAPSLHTSNSGMGLNTLFYGGDASTQPSSATGDMGPRQDQFPRHRAASASFPLESRGQYSGMEPQSMPSPMQRGMTRPAASTHARPTYTPGYTSPLPFAGSGSGSAPNARLGEPRDHMPQFGYNAGDTSTTTVHGFPPQTAGEGVDQRPFYPPATQSTQFPRPGEVLPYGETAEGPDAVKRE</sequence>
<keyword evidence="2 5" id="KW-0238">DNA-binding</keyword>
<dbReference type="PROSITE" id="PS50071">
    <property type="entry name" value="HOMEOBOX_2"/>
    <property type="match status" value="1"/>
</dbReference>
<dbReference type="InterPro" id="IPR009057">
    <property type="entry name" value="Homeodomain-like_sf"/>
</dbReference>